<dbReference type="PANTHER" id="PTHR45661">
    <property type="entry name" value="SURFACE ANTIGEN"/>
    <property type="match status" value="1"/>
</dbReference>
<organism evidence="1 2">
    <name type="scientific">Triparma strigata</name>
    <dbReference type="NCBI Taxonomy" id="1606541"/>
    <lineage>
        <taxon>Eukaryota</taxon>
        <taxon>Sar</taxon>
        <taxon>Stramenopiles</taxon>
        <taxon>Ochrophyta</taxon>
        <taxon>Bolidophyceae</taxon>
        <taxon>Parmales</taxon>
        <taxon>Triparmaceae</taxon>
        <taxon>Triparma</taxon>
    </lineage>
</organism>
<accession>A0A9W7B384</accession>
<dbReference type="InterPro" id="IPR032675">
    <property type="entry name" value="LRR_dom_sf"/>
</dbReference>
<evidence type="ECO:0000313" key="1">
    <source>
        <dbReference type="EMBL" id="GMH79104.1"/>
    </source>
</evidence>
<dbReference type="SUPFAM" id="SSF52058">
    <property type="entry name" value="L domain-like"/>
    <property type="match status" value="1"/>
</dbReference>
<sequence length="258" mass="29047">MPDIPLANSQEQQLESSTITIGSLNMFDSSSSNNDENKIPTKIPVVDDFLHTPDFRRHFINFVFVDTLMSLRCLSKSWNTVVDSTISLKVKSGSIIVHNGNDVTASDAYATEEIIQQRRQLAFHVAFLLNVTKVGDWAFWSASNLVFVSIPLGVEMIGESSFFECYSLTTVSFPKTLKKIKADAFRLCSSLETVDLLHTNLREICKYSFRGCHGLRKMTVPDSLQMLGENVFLYCEKLVPSEVKVADSEAVIRYLRNN</sequence>
<keyword evidence="2" id="KW-1185">Reference proteome</keyword>
<dbReference type="InterPro" id="IPR026906">
    <property type="entry name" value="LRR_5"/>
</dbReference>
<evidence type="ECO:0000313" key="2">
    <source>
        <dbReference type="Proteomes" id="UP001165085"/>
    </source>
</evidence>
<proteinExistence type="predicted"/>
<gene>
    <name evidence="1" type="ORF">TrST_g1203</name>
</gene>
<dbReference type="Pfam" id="PF13306">
    <property type="entry name" value="LRR_5"/>
    <property type="match status" value="1"/>
</dbReference>
<dbReference type="OrthoDB" id="415426at2759"/>
<dbReference type="Gene3D" id="3.80.10.10">
    <property type="entry name" value="Ribonuclease Inhibitor"/>
    <property type="match status" value="1"/>
</dbReference>
<dbReference type="PANTHER" id="PTHR45661:SF3">
    <property type="entry name" value="IG-LIKE DOMAIN-CONTAINING PROTEIN"/>
    <property type="match status" value="1"/>
</dbReference>
<protein>
    <submittedName>
        <fullName evidence="1">Uncharacterized protein</fullName>
    </submittedName>
</protein>
<dbReference type="Proteomes" id="UP001165085">
    <property type="component" value="Unassembled WGS sequence"/>
</dbReference>
<name>A0A9W7B384_9STRA</name>
<comment type="caution">
    <text evidence="1">The sequence shown here is derived from an EMBL/GenBank/DDBJ whole genome shotgun (WGS) entry which is preliminary data.</text>
</comment>
<dbReference type="InterPro" id="IPR053139">
    <property type="entry name" value="Surface_bspA-like"/>
</dbReference>
<dbReference type="AlphaFoldDB" id="A0A9W7B384"/>
<dbReference type="EMBL" id="BRXY01000230">
    <property type="protein sequence ID" value="GMH79104.1"/>
    <property type="molecule type" value="Genomic_DNA"/>
</dbReference>
<reference evidence="2" key="1">
    <citation type="journal article" date="2023" name="Commun. Biol.">
        <title>Genome analysis of Parmales, the sister group of diatoms, reveals the evolutionary specialization of diatoms from phago-mixotrophs to photoautotrophs.</title>
        <authorList>
            <person name="Ban H."/>
            <person name="Sato S."/>
            <person name="Yoshikawa S."/>
            <person name="Yamada K."/>
            <person name="Nakamura Y."/>
            <person name="Ichinomiya M."/>
            <person name="Sato N."/>
            <person name="Blanc-Mathieu R."/>
            <person name="Endo H."/>
            <person name="Kuwata A."/>
            <person name="Ogata H."/>
        </authorList>
    </citation>
    <scope>NUCLEOTIDE SEQUENCE [LARGE SCALE GENOMIC DNA]</scope>
    <source>
        <strain evidence="2">NIES 3701</strain>
    </source>
</reference>